<reference evidence="2" key="1">
    <citation type="submission" date="2019-10" db="EMBL/GenBank/DDBJ databases">
        <authorList>
            <person name="Zhang R."/>
            <person name="Pan Y."/>
            <person name="Wang J."/>
            <person name="Ma R."/>
            <person name="Yu S."/>
        </authorList>
    </citation>
    <scope>NUCLEOTIDE SEQUENCE</scope>
    <source>
        <strain evidence="2">LA-IB0</strain>
        <tissue evidence="2">Leaf</tissue>
    </source>
</reference>
<organism evidence="2 3">
    <name type="scientific">Buddleja alternifolia</name>
    <dbReference type="NCBI Taxonomy" id="168488"/>
    <lineage>
        <taxon>Eukaryota</taxon>
        <taxon>Viridiplantae</taxon>
        <taxon>Streptophyta</taxon>
        <taxon>Embryophyta</taxon>
        <taxon>Tracheophyta</taxon>
        <taxon>Spermatophyta</taxon>
        <taxon>Magnoliopsida</taxon>
        <taxon>eudicotyledons</taxon>
        <taxon>Gunneridae</taxon>
        <taxon>Pentapetalae</taxon>
        <taxon>asterids</taxon>
        <taxon>lamiids</taxon>
        <taxon>Lamiales</taxon>
        <taxon>Scrophulariaceae</taxon>
        <taxon>Buddlejeae</taxon>
        <taxon>Buddleja</taxon>
    </lineage>
</organism>
<evidence type="ECO:0000313" key="2">
    <source>
        <dbReference type="EMBL" id="KAG8386705.1"/>
    </source>
</evidence>
<proteinExistence type="predicted"/>
<comment type="caution">
    <text evidence="2">The sequence shown here is derived from an EMBL/GenBank/DDBJ whole genome shotgun (WGS) entry which is preliminary data.</text>
</comment>
<accession>A0AAV6XZ08</accession>
<dbReference type="InterPro" id="IPR008889">
    <property type="entry name" value="VQ"/>
</dbReference>
<dbReference type="EMBL" id="WHWC01000003">
    <property type="protein sequence ID" value="KAG8386705.1"/>
    <property type="molecule type" value="Genomic_DNA"/>
</dbReference>
<protein>
    <recommendedName>
        <fullName evidence="1">VQ domain-containing protein</fullName>
    </recommendedName>
</protein>
<dbReference type="Proteomes" id="UP000826271">
    <property type="component" value="Unassembled WGS sequence"/>
</dbReference>
<sequence length="240" mass="27142">MGKKSSQKTSKHEKKQQINCLIKILRPKVYITHSSNFKTLVQQLTGNGNNINYNSPVVTSPPSSLSPPISSALHLPFDQQDHACHENYNSVGLSLDSSCFSTPLEGSPDFQMLEMGNYSLGSKEKIDFYKDLESLLMEMDSVSYSAYDACSYGMNINEQEQRSAQMEKEIAWTECSALQKAETQTLIASLLLRPSSGNHNRRSRIEEQLAADRDQEFVAQMEYSEHTEVRCRKTEMGHSW</sequence>
<feature type="domain" description="VQ" evidence="1">
    <location>
        <begin position="27"/>
        <end position="47"/>
    </location>
</feature>
<evidence type="ECO:0000313" key="3">
    <source>
        <dbReference type="Proteomes" id="UP000826271"/>
    </source>
</evidence>
<gene>
    <name evidence="2" type="ORF">BUALT_Bualt03G0176800</name>
</gene>
<dbReference type="Pfam" id="PF05678">
    <property type="entry name" value="VQ"/>
    <property type="match status" value="1"/>
</dbReference>
<name>A0AAV6XZ08_9LAMI</name>
<evidence type="ECO:0000259" key="1">
    <source>
        <dbReference type="Pfam" id="PF05678"/>
    </source>
</evidence>
<keyword evidence="3" id="KW-1185">Reference proteome</keyword>
<dbReference type="AlphaFoldDB" id="A0AAV6XZ08"/>